<dbReference type="PANTHER" id="PTHR43433:SF5">
    <property type="entry name" value="AB HYDROLASE-1 DOMAIN-CONTAINING PROTEIN"/>
    <property type="match status" value="1"/>
</dbReference>
<reference evidence="2 3" key="1">
    <citation type="submission" date="2023-02" db="EMBL/GenBank/DDBJ databases">
        <title>Bacterial whole genomic sequence of Curvibacter sp. HBC61.</title>
        <authorList>
            <person name="Le V."/>
            <person name="Ko S.-R."/>
            <person name="Ahn C.-Y."/>
            <person name="Oh H.-M."/>
        </authorList>
    </citation>
    <scope>NUCLEOTIDE SEQUENCE [LARGE SCALE GENOMIC DNA]</scope>
    <source>
        <strain evidence="2 3">HBC61</strain>
    </source>
</reference>
<evidence type="ECO:0000313" key="3">
    <source>
        <dbReference type="Proteomes" id="UP001528673"/>
    </source>
</evidence>
<dbReference type="InterPro" id="IPR000073">
    <property type="entry name" value="AB_hydrolase_1"/>
</dbReference>
<gene>
    <name evidence="2" type="ORF">PSQ40_07725</name>
</gene>
<dbReference type="Proteomes" id="UP001528673">
    <property type="component" value="Unassembled WGS sequence"/>
</dbReference>
<organism evidence="2 3">
    <name type="scientific">Curvibacter cyanobacteriorum</name>
    <dbReference type="NCBI Taxonomy" id="3026422"/>
    <lineage>
        <taxon>Bacteria</taxon>
        <taxon>Pseudomonadati</taxon>
        <taxon>Pseudomonadota</taxon>
        <taxon>Betaproteobacteria</taxon>
        <taxon>Burkholderiales</taxon>
        <taxon>Comamonadaceae</taxon>
        <taxon>Curvibacter</taxon>
    </lineage>
</organism>
<dbReference type="EMBL" id="JAQSIP010000003">
    <property type="protein sequence ID" value="MDD0838455.1"/>
    <property type="molecule type" value="Genomic_DNA"/>
</dbReference>
<protein>
    <submittedName>
        <fullName evidence="2">Alpha/beta fold hydrolase</fullName>
    </submittedName>
</protein>
<feature type="domain" description="AB hydrolase-1" evidence="1">
    <location>
        <begin position="21"/>
        <end position="272"/>
    </location>
</feature>
<comment type="caution">
    <text evidence="2">The sequence shown here is derived from an EMBL/GenBank/DDBJ whole genome shotgun (WGS) entry which is preliminary data.</text>
</comment>
<accession>A0ABT5MWM2</accession>
<evidence type="ECO:0000313" key="2">
    <source>
        <dbReference type="EMBL" id="MDD0838455.1"/>
    </source>
</evidence>
<dbReference type="InterPro" id="IPR029058">
    <property type="entry name" value="AB_hydrolase_fold"/>
</dbReference>
<name>A0ABT5MWM2_9BURK</name>
<dbReference type="SUPFAM" id="SSF53474">
    <property type="entry name" value="alpha/beta-Hydrolases"/>
    <property type="match status" value="1"/>
</dbReference>
<dbReference type="Gene3D" id="3.40.50.1820">
    <property type="entry name" value="alpha/beta hydrolase"/>
    <property type="match status" value="1"/>
</dbReference>
<sequence length="292" mass="31967">MRIQARSTQLEIRDEGPHDGPAILLIMGLGLQLVAWPDSLIDGLLQAGYRVVRFDNRDIGLSQHYDELGVPNLPWQMLRQALRMPGRPPYRLQDMAQDSLGVLDALNIERAHVLGVSMGGMIAQRMAIAAPQRLRSLTSVMSSSGARGLPGPNASVRQALLRRPGGDTESILQHMLALYQLIGSPGFQDDPERLRRRILAGIHRSYHPEGTVRQMSAILADTRRAQALTSLRCPTLVVHGRQDPLVPLACGEDCAARIPGARLEVIDGMGHDLPDGVVQRLLPLLLPHLAAH</sequence>
<proteinExistence type="predicted"/>
<dbReference type="RefSeq" id="WP_273950308.1">
    <property type="nucleotide sequence ID" value="NZ_JAQSIP010000003.1"/>
</dbReference>
<dbReference type="PANTHER" id="PTHR43433">
    <property type="entry name" value="HYDROLASE, ALPHA/BETA FOLD FAMILY PROTEIN"/>
    <property type="match status" value="1"/>
</dbReference>
<dbReference type="InterPro" id="IPR050471">
    <property type="entry name" value="AB_hydrolase"/>
</dbReference>
<keyword evidence="3" id="KW-1185">Reference proteome</keyword>
<dbReference type="Pfam" id="PF00561">
    <property type="entry name" value="Abhydrolase_1"/>
    <property type="match status" value="1"/>
</dbReference>
<dbReference type="GO" id="GO:0016787">
    <property type="term" value="F:hydrolase activity"/>
    <property type="evidence" value="ECO:0007669"/>
    <property type="project" value="UniProtKB-KW"/>
</dbReference>
<keyword evidence="2" id="KW-0378">Hydrolase</keyword>
<evidence type="ECO:0000259" key="1">
    <source>
        <dbReference type="Pfam" id="PF00561"/>
    </source>
</evidence>